<feature type="transmembrane region" description="Helical" evidence="2">
    <location>
        <begin position="164"/>
        <end position="186"/>
    </location>
</feature>
<dbReference type="OrthoDB" id="9790252at2"/>
<dbReference type="InterPro" id="IPR050400">
    <property type="entry name" value="Bact_Cytoskel_RodZ"/>
</dbReference>
<dbReference type="PATRIC" id="fig|1280951.3.peg.429"/>
<keyword evidence="4" id="KW-1185">Reference proteome</keyword>
<dbReference type="AlphaFoldDB" id="A0A059G198"/>
<evidence type="ECO:0000313" key="4">
    <source>
        <dbReference type="Proteomes" id="UP000025061"/>
    </source>
</evidence>
<dbReference type="EMBL" id="ARYI01000001">
    <property type="protein sequence ID" value="KCZ96439.1"/>
    <property type="molecule type" value="Genomic_DNA"/>
</dbReference>
<sequence>MAHNMTHEAAENGQKSEDSVTENGTERSNVTPISPRAARELEVREGRVRAEEIFRTAEYEGEALRMGQVLRRVREALALQLTDIAKETRIRENFLMGIERMEVQTIAPGYLKAYLLTYARYLGLPEQEVVQRYTRECGGLDEVKTAAPVPKIGQIQKKATKWPLIVAGAALLAAVIAAGVTAMVMMNNAPEEPLSEAPVAVSGARDSLFEDARAETSAPVELPLEIVAVRQGWLEVRGADGTIFLSRTLAEGETYYPRLNAGWTVSTRNGGDFQWRVGDVVVGTLGPDGAQVFSVSVDEQLPLAAELLAAPTVAATEEAEPATP</sequence>
<keyword evidence="2" id="KW-1133">Transmembrane helix</keyword>
<comment type="caution">
    <text evidence="3">The sequence shown here is derived from an EMBL/GenBank/DDBJ whole genome shotgun (WGS) entry which is preliminary data.</text>
</comment>
<evidence type="ECO:0000256" key="2">
    <source>
        <dbReference type="SAM" id="Phobius"/>
    </source>
</evidence>
<keyword evidence="2" id="KW-0812">Transmembrane</keyword>
<keyword evidence="2" id="KW-0472">Membrane</keyword>
<proteinExistence type="predicted"/>
<feature type="compositionally biased region" description="Polar residues" evidence="1">
    <location>
        <begin position="21"/>
        <end position="32"/>
    </location>
</feature>
<dbReference type="Gene3D" id="1.10.260.40">
    <property type="entry name" value="lambda repressor-like DNA-binding domains"/>
    <property type="match status" value="1"/>
</dbReference>
<evidence type="ECO:0000313" key="3">
    <source>
        <dbReference type="EMBL" id="KCZ96439.1"/>
    </source>
</evidence>
<evidence type="ECO:0008006" key="5">
    <source>
        <dbReference type="Google" id="ProtNLM"/>
    </source>
</evidence>
<dbReference type="Proteomes" id="UP000025061">
    <property type="component" value="Unassembled WGS sequence"/>
</dbReference>
<dbReference type="Pfam" id="PF13413">
    <property type="entry name" value="HTH_25"/>
    <property type="match status" value="1"/>
</dbReference>
<dbReference type="InterPro" id="IPR010982">
    <property type="entry name" value="Lambda_DNA-bd_dom_sf"/>
</dbReference>
<evidence type="ECO:0000256" key="1">
    <source>
        <dbReference type="SAM" id="MobiDB-lite"/>
    </source>
</evidence>
<dbReference type="PANTHER" id="PTHR34475:SF1">
    <property type="entry name" value="CYTOSKELETON PROTEIN RODZ"/>
    <property type="match status" value="1"/>
</dbReference>
<dbReference type="PANTHER" id="PTHR34475">
    <property type="match status" value="1"/>
</dbReference>
<gene>
    <name evidence="3" type="ORF">HHI_02130</name>
</gene>
<dbReference type="GO" id="GO:0003677">
    <property type="term" value="F:DNA binding"/>
    <property type="evidence" value="ECO:0007669"/>
    <property type="project" value="InterPro"/>
</dbReference>
<accession>A0A059G198</accession>
<protein>
    <recommendedName>
        <fullName evidence="5">DUF4115 domain-containing protein</fullName>
    </recommendedName>
</protein>
<feature type="compositionally biased region" description="Basic and acidic residues" evidence="1">
    <location>
        <begin position="1"/>
        <end position="18"/>
    </location>
</feature>
<name>A0A059G198_9PROT</name>
<feature type="region of interest" description="Disordered" evidence="1">
    <location>
        <begin position="1"/>
        <end position="38"/>
    </location>
</feature>
<reference evidence="3 4" key="1">
    <citation type="submission" date="2013-04" db="EMBL/GenBank/DDBJ databases">
        <title>Hyphomonas hirschiana VP5 Genome Sequencing.</title>
        <authorList>
            <person name="Lai Q."/>
            <person name="Shao Z."/>
        </authorList>
    </citation>
    <scope>NUCLEOTIDE SEQUENCE [LARGE SCALE GENOMIC DNA]</scope>
    <source>
        <strain evidence="3 4">VP5</strain>
    </source>
</reference>
<organism evidence="3 4">
    <name type="scientific">Hyphomonas hirschiana VP5</name>
    <dbReference type="NCBI Taxonomy" id="1280951"/>
    <lineage>
        <taxon>Bacteria</taxon>
        <taxon>Pseudomonadati</taxon>
        <taxon>Pseudomonadota</taxon>
        <taxon>Alphaproteobacteria</taxon>
        <taxon>Hyphomonadales</taxon>
        <taxon>Hyphomonadaceae</taxon>
        <taxon>Hyphomonas</taxon>
    </lineage>
</organism>